<accession>A0A3B3VJA9</accession>
<dbReference type="InterPro" id="IPR036770">
    <property type="entry name" value="Ankyrin_rpt-contain_sf"/>
</dbReference>
<keyword evidence="5" id="KW-1185">Reference proteome</keyword>
<reference evidence="4" key="2">
    <citation type="submission" date="2025-09" db="UniProtKB">
        <authorList>
            <consortium name="Ensembl"/>
        </authorList>
    </citation>
    <scope>IDENTIFICATION</scope>
</reference>
<organism evidence="4 5">
    <name type="scientific">Poecilia latipinna</name>
    <name type="common">sailfin molly</name>
    <dbReference type="NCBI Taxonomy" id="48699"/>
    <lineage>
        <taxon>Eukaryota</taxon>
        <taxon>Metazoa</taxon>
        <taxon>Chordata</taxon>
        <taxon>Craniata</taxon>
        <taxon>Vertebrata</taxon>
        <taxon>Euteleostomi</taxon>
        <taxon>Actinopterygii</taxon>
        <taxon>Neopterygii</taxon>
        <taxon>Teleostei</taxon>
        <taxon>Neoteleostei</taxon>
        <taxon>Acanthomorphata</taxon>
        <taxon>Ovalentaria</taxon>
        <taxon>Atherinomorphae</taxon>
        <taxon>Cyprinodontiformes</taxon>
        <taxon>Poeciliidae</taxon>
        <taxon>Poeciliinae</taxon>
        <taxon>Poecilia</taxon>
    </lineage>
</organism>
<dbReference type="Proteomes" id="UP000261500">
    <property type="component" value="Unplaced"/>
</dbReference>
<evidence type="ECO:0000313" key="4">
    <source>
        <dbReference type="Ensembl" id="ENSPLAP00000025007.1"/>
    </source>
</evidence>
<dbReference type="Gene3D" id="1.25.40.20">
    <property type="entry name" value="Ankyrin repeat-containing domain"/>
    <property type="match status" value="1"/>
</dbReference>
<evidence type="ECO:0000256" key="1">
    <source>
        <dbReference type="ARBA" id="ARBA00022737"/>
    </source>
</evidence>
<dbReference type="SUPFAM" id="SSF48403">
    <property type="entry name" value="Ankyrin repeat"/>
    <property type="match status" value="1"/>
</dbReference>
<keyword evidence="1" id="KW-0677">Repeat</keyword>
<dbReference type="PROSITE" id="PS50297">
    <property type="entry name" value="ANK_REP_REGION"/>
    <property type="match status" value="2"/>
</dbReference>
<protein>
    <submittedName>
        <fullName evidence="4">Uncharacterized protein</fullName>
    </submittedName>
</protein>
<dbReference type="Ensembl" id="ENSPLAT00000001945.1">
    <property type="protein sequence ID" value="ENSPLAP00000025007.1"/>
    <property type="gene ID" value="ENSPLAG00000011678.1"/>
</dbReference>
<dbReference type="PANTHER" id="PTHR24171">
    <property type="entry name" value="ANKYRIN REPEAT DOMAIN-CONTAINING PROTEIN 39-RELATED"/>
    <property type="match status" value="1"/>
</dbReference>
<dbReference type="Pfam" id="PF12796">
    <property type="entry name" value="Ank_2"/>
    <property type="match status" value="1"/>
</dbReference>
<name>A0A3B3VJA9_9TELE</name>
<dbReference type="InterPro" id="IPR002110">
    <property type="entry name" value="Ankyrin_rpt"/>
</dbReference>
<evidence type="ECO:0000313" key="5">
    <source>
        <dbReference type="Proteomes" id="UP000261500"/>
    </source>
</evidence>
<evidence type="ECO:0000256" key="3">
    <source>
        <dbReference type="PROSITE-ProRule" id="PRU00023"/>
    </source>
</evidence>
<dbReference type="GeneTree" id="ENSGT00990000212858"/>
<evidence type="ECO:0000256" key="2">
    <source>
        <dbReference type="ARBA" id="ARBA00023043"/>
    </source>
</evidence>
<reference evidence="4" key="1">
    <citation type="submission" date="2025-08" db="UniProtKB">
        <authorList>
            <consortium name="Ensembl"/>
        </authorList>
    </citation>
    <scope>IDENTIFICATION</scope>
</reference>
<sequence length="92" mass="9937">MFQQTPLHLSVRYRALSAVRLLISCGANVNAVDSSGMTPLHMAASILHQDIASSLISHGADVNMVGIYSHISTHTYKQVLKGQHRVVGVKLS</sequence>
<dbReference type="PROSITE" id="PS50088">
    <property type="entry name" value="ANK_REPEAT"/>
    <property type="match status" value="2"/>
</dbReference>
<keyword evidence="2 3" id="KW-0040">ANK repeat</keyword>
<proteinExistence type="predicted"/>
<dbReference type="STRING" id="48699.ENSPLAP00000025007"/>
<dbReference type="AlphaFoldDB" id="A0A3B3VJA9"/>
<dbReference type="SMART" id="SM00248">
    <property type="entry name" value="ANK"/>
    <property type="match status" value="2"/>
</dbReference>
<feature type="repeat" description="ANK" evidence="3">
    <location>
        <begin position="35"/>
        <end position="67"/>
    </location>
</feature>
<feature type="repeat" description="ANK" evidence="3">
    <location>
        <begin position="2"/>
        <end position="34"/>
    </location>
</feature>